<feature type="compositionally biased region" description="Pro residues" evidence="1">
    <location>
        <begin position="160"/>
        <end position="172"/>
    </location>
</feature>
<feature type="compositionally biased region" description="Polar residues" evidence="1">
    <location>
        <begin position="1"/>
        <end position="36"/>
    </location>
</feature>
<name>A0A194RM04_PAPMA</name>
<dbReference type="InParanoid" id="A0A194RM04"/>
<reference evidence="2 3" key="1">
    <citation type="journal article" date="2015" name="Nat. Commun.">
        <title>Outbred genome sequencing and CRISPR/Cas9 gene editing in butterflies.</title>
        <authorList>
            <person name="Li X."/>
            <person name="Fan D."/>
            <person name="Zhang W."/>
            <person name="Liu G."/>
            <person name="Zhang L."/>
            <person name="Zhao L."/>
            <person name="Fang X."/>
            <person name="Chen L."/>
            <person name="Dong Y."/>
            <person name="Chen Y."/>
            <person name="Ding Y."/>
            <person name="Zhao R."/>
            <person name="Feng M."/>
            <person name="Zhu Y."/>
            <person name="Feng Y."/>
            <person name="Jiang X."/>
            <person name="Zhu D."/>
            <person name="Xiang H."/>
            <person name="Feng X."/>
            <person name="Li S."/>
            <person name="Wang J."/>
            <person name="Zhang G."/>
            <person name="Kronforst M.R."/>
            <person name="Wang W."/>
        </authorList>
    </citation>
    <scope>NUCLEOTIDE SEQUENCE [LARGE SCALE GENOMIC DNA]</scope>
    <source>
        <strain evidence="2">Ya'a_city_454_Pm</strain>
        <tissue evidence="2">Whole body</tissue>
    </source>
</reference>
<evidence type="ECO:0000256" key="1">
    <source>
        <dbReference type="SAM" id="MobiDB-lite"/>
    </source>
</evidence>
<dbReference type="EMBL" id="KQ459995">
    <property type="protein sequence ID" value="KPJ18557.1"/>
    <property type="molecule type" value="Genomic_DNA"/>
</dbReference>
<organism evidence="2 3">
    <name type="scientific">Papilio machaon</name>
    <name type="common">Old World swallowtail butterfly</name>
    <dbReference type="NCBI Taxonomy" id="76193"/>
    <lineage>
        <taxon>Eukaryota</taxon>
        <taxon>Metazoa</taxon>
        <taxon>Ecdysozoa</taxon>
        <taxon>Arthropoda</taxon>
        <taxon>Hexapoda</taxon>
        <taxon>Insecta</taxon>
        <taxon>Pterygota</taxon>
        <taxon>Neoptera</taxon>
        <taxon>Endopterygota</taxon>
        <taxon>Lepidoptera</taxon>
        <taxon>Glossata</taxon>
        <taxon>Ditrysia</taxon>
        <taxon>Papilionoidea</taxon>
        <taxon>Papilionidae</taxon>
        <taxon>Papilioninae</taxon>
        <taxon>Papilio</taxon>
    </lineage>
</organism>
<dbReference type="AlphaFoldDB" id="A0A194RM04"/>
<feature type="compositionally biased region" description="Polar residues" evidence="1">
    <location>
        <begin position="129"/>
        <end position="139"/>
    </location>
</feature>
<feature type="compositionally biased region" description="Basic and acidic residues" evidence="1">
    <location>
        <begin position="65"/>
        <end position="80"/>
    </location>
</feature>
<dbReference type="STRING" id="76193.A0A194RM04"/>
<feature type="region of interest" description="Disordered" evidence="1">
    <location>
        <begin position="1"/>
        <end position="301"/>
    </location>
</feature>
<keyword evidence="3" id="KW-1185">Reference proteome</keyword>
<accession>A0A194RM04</accession>
<protein>
    <submittedName>
        <fullName evidence="2">Uncharacterized protein</fullName>
    </submittedName>
</protein>
<dbReference type="PRINTS" id="PR01217">
    <property type="entry name" value="PRICHEXTENSN"/>
</dbReference>
<sequence>MAATQAESQRSEVNVDQSPTEQLGESRSALLQNGTDKSVGRVPPDGVVNTKSKSPMSADPGQPRDSGEAPGHDRGGERPGPDQYGQYRYPEGADPYYAARPGFPGKPRPPPQQRFFPGQPASQAPGPTPTLNSLLQSSGAPPHRYPNSYDQPPAGYGPAPGWPPPRPMPPYNPQGGPYRNSTPARGYGGPPYGGPGGGQQPGYGPPGAYPQRYPPPPNSRPPFSPHQGYERGGSPQPPSHPSGAPSPGAAPAAGPLSPSHDTQHPPHLPPASQPPHQFRLSGAGGELAEQRSMPAPRTSARGRAILCNLPVSVARTAYRQPCCARPALARPPL</sequence>
<feature type="compositionally biased region" description="Low complexity" evidence="1">
    <location>
        <begin position="241"/>
        <end position="259"/>
    </location>
</feature>
<dbReference type="Proteomes" id="UP000053240">
    <property type="component" value="Unassembled WGS sequence"/>
</dbReference>
<proteinExistence type="predicted"/>
<feature type="compositionally biased region" description="Gly residues" evidence="1">
    <location>
        <begin position="186"/>
        <end position="201"/>
    </location>
</feature>
<feature type="compositionally biased region" description="Pro residues" evidence="1">
    <location>
        <begin position="203"/>
        <end position="224"/>
    </location>
</feature>
<evidence type="ECO:0000313" key="2">
    <source>
        <dbReference type="EMBL" id="KPJ18557.1"/>
    </source>
</evidence>
<gene>
    <name evidence="2" type="ORF">RR48_07281</name>
</gene>
<evidence type="ECO:0000313" key="3">
    <source>
        <dbReference type="Proteomes" id="UP000053240"/>
    </source>
</evidence>